<dbReference type="Proteomes" id="UP001470230">
    <property type="component" value="Unassembled WGS sequence"/>
</dbReference>
<comment type="subcellular location">
    <subcellularLocation>
        <location evidence="1">Membrane</location>
        <topology evidence="1">Multi-pass membrane protein</topology>
    </subcellularLocation>
</comment>
<evidence type="ECO:0000313" key="9">
    <source>
        <dbReference type="Proteomes" id="UP001470230"/>
    </source>
</evidence>
<evidence type="ECO:0000313" key="8">
    <source>
        <dbReference type="EMBL" id="KAK8883122.1"/>
    </source>
</evidence>
<feature type="transmembrane region" description="Helical" evidence="6">
    <location>
        <begin position="225"/>
        <end position="243"/>
    </location>
</feature>
<sequence length="311" mass="35042">MNNYGFECPTFLTTYHFLLSAILLEIMGRLKLFQINKVVPTIERWSTAAFGVGSIVFLNINLKVNSIGFYQLSKLCNIPMMVVYKYIVKHQTTPVESLISLAVLLVGMALFTVNDVQFNVPGAIVALIAVTSTTVFQSRQAYMQQEYSITGPQLNHLVAFPEFVIGITASFILETRGEKGIFNHKFQYPNEILLILLTGVFAVYGNIIGFIMIGKTGPVTFQVIGHTKTILIFIFGLIMFPPTKVETHQQKVKKIAGLVVSMIGVISYTFFELRIKSREKLEQTKLLPKPEEVEERSDPETLFKQTEENDI</sequence>
<feature type="transmembrane region" description="Helical" evidence="6">
    <location>
        <begin position="12"/>
        <end position="30"/>
    </location>
</feature>
<evidence type="ECO:0000256" key="3">
    <source>
        <dbReference type="ARBA" id="ARBA00022989"/>
    </source>
</evidence>
<feature type="transmembrane region" description="Helical" evidence="6">
    <location>
        <begin position="95"/>
        <end position="112"/>
    </location>
</feature>
<feature type="transmembrane region" description="Helical" evidence="6">
    <location>
        <begin position="42"/>
        <end position="62"/>
    </location>
</feature>
<dbReference type="InterPro" id="IPR004853">
    <property type="entry name" value="Sugar_P_trans_dom"/>
</dbReference>
<feature type="domain" description="Sugar phosphate transporter" evidence="7">
    <location>
        <begin position="6"/>
        <end position="268"/>
    </location>
</feature>
<protein>
    <recommendedName>
        <fullName evidence="7">Sugar phosphate transporter domain-containing protein</fullName>
    </recommendedName>
</protein>
<feature type="transmembrane region" description="Helical" evidence="6">
    <location>
        <begin position="193"/>
        <end position="213"/>
    </location>
</feature>
<dbReference type="InterPro" id="IPR050186">
    <property type="entry name" value="TPT_transporter"/>
</dbReference>
<comment type="caution">
    <text evidence="8">The sequence shown here is derived from an EMBL/GenBank/DDBJ whole genome shotgun (WGS) entry which is preliminary data.</text>
</comment>
<keyword evidence="9" id="KW-1185">Reference proteome</keyword>
<feature type="transmembrane region" description="Helical" evidence="6">
    <location>
        <begin position="157"/>
        <end position="173"/>
    </location>
</feature>
<gene>
    <name evidence="8" type="ORF">M9Y10_045770</name>
</gene>
<feature type="region of interest" description="Disordered" evidence="5">
    <location>
        <begin position="286"/>
        <end position="311"/>
    </location>
</feature>
<evidence type="ECO:0000256" key="2">
    <source>
        <dbReference type="ARBA" id="ARBA00022692"/>
    </source>
</evidence>
<dbReference type="EMBL" id="JAPFFF010000009">
    <property type="protein sequence ID" value="KAK8883122.1"/>
    <property type="molecule type" value="Genomic_DNA"/>
</dbReference>
<reference evidence="8 9" key="1">
    <citation type="submission" date="2024-04" db="EMBL/GenBank/DDBJ databases">
        <title>Tritrichomonas musculus Genome.</title>
        <authorList>
            <person name="Alves-Ferreira E."/>
            <person name="Grigg M."/>
            <person name="Lorenzi H."/>
            <person name="Galac M."/>
        </authorList>
    </citation>
    <scope>NUCLEOTIDE SEQUENCE [LARGE SCALE GENOMIC DNA]</scope>
    <source>
        <strain evidence="8 9">EAF2021</strain>
    </source>
</reference>
<dbReference type="PANTHER" id="PTHR11132">
    <property type="entry name" value="SOLUTE CARRIER FAMILY 35"/>
    <property type="match status" value="1"/>
</dbReference>
<dbReference type="Pfam" id="PF03151">
    <property type="entry name" value="TPT"/>
    <property type="match status" value="1"/>
</dbReference>
<accession>A0ABR2JWM0</accession>
<keyword evidence="2 6" id="KW-0812">Transmembrane</keyword>
<feature type="transmembrane region" description="Helical" evidence="6">
    <location>
        <begin position="255"/>
        <end position="271"/>
    </location>
</feature>
<evidence type="ECO:0000259" key="7">
    <source>
        <dbReference type="Pfam" id="PF03151"/>
    </source>
</evidence>
<feature type="transmembrane region" description="Helical" evidence="6">
    <location>
        <begin position="118"/>
        <end position="136"/>
    </location>
</feature>
<evidence type="ECO:0000256" key="6">
    <source>
        <dbReference type="SAM" id="Phobius"/>
    </source>
</evidence>
<evidence type="ECO:0000256" key="1">
    <source>
        <dbReference type="ARBA" id="ARBA00004141"/>
    </source>
</evidence>
<keyword evidence="3 6" id="KW-1133">Transmembrane helix</keyword>
<name>A0ABR2JWM0_9EUKA</name>
<proteinExistence type="predicted"/>
<keyword evidence="4 6" id="KW-0472">Membrane</keyword>
<organism evidence="8 9">
    <name type="scientific">Tritrichomonas musculus</name>
    <dbReference type="NCBI Taxonomy" id="1915356"/>
    <lineage>
        <taxon>Eukaryota</taxon>
        <taxon>Metamonada</taxon>
        <taxon>Parabasalia</taxon>
        <taxon>Tritrichomonadida</taxon>
        <taxon>Tritrichomonadidae</taxon>
        <taxon>Tritrichomonas</taxon>
    </lineage>
</organism>
<evidence type="ECO:0000256" key="5">
    <source>
        <dbReference type="SAM" id="MobiDB-lite"/>
    </source>
</evidence>
<evidence type="ECO:0000256" key="4">
    <source>
        <dbReference type="ARBA" id="ARBA00023136"/>
    </source>
</evidence>